<organism evidence="2 3">
    <name type="scientific">Folsomia candida</name>
    <name type="common">Springtail</name>
    <dbReference type="NCBI Taxonomy" id="158441"/>
    <lineage>
        <taxon>Eukaryota</taxon>
        <taxon>Metazoa</taxon>
        <taxon>Ecdysozoa</taxon>
        <taxon>Arthropoda</taxon>
        <taxon>Hexapoda</taxon>
        <taxon>Collembola</taxon>
        <taxon>Entomobryomorpha</taxon>
        <taxon>Isotomoidea</taxon>
        <taxon>Isotomidae</taxon>
        <taxon>Proisotominae</taxon>
        <taxon>Folsomia</taxon>
    </lineage>
</organism>
<evidence type="ECO:0000256" key="1">
    <source>
        <dbReference type="SAM" id="SignalP"/>
    </source>
</evidence>
<feature type="chain" id="PRO_5012623981" evidence="1">
    <location>
        <begin position="20"/>
        <end position="121"/>
    </location>
</feature>
<keyword evidence="3" id="KW-1185">Reference proteome</keyword>
<dbReference type="EMBL" id="LNIX01000001">
    <property type="protein sequence ID" value="OXA64709.1"/>
    <property type="molecule type" value="Genomic_DNA"/>
</dbReference>
<feature type="signal peptide" evidence="1">
    <location>
        <begin position="1"/>
        <end position="19"/>
    </location>
</feature>
<accession>A0A226F4K1</accession>
<dbReference type="Proteomes" id="UP000198287">
    <property type="component" value="Unassembled WGS sequence"/>
</dbReference>
<protein>
    <submittedName>
        <fullName evidence="2">Uncharacterized protein</fullName>
    </submittedName>
</protein>
<name>A0A226F4K1_FOLCA</name>
<gene>
    <name evidence="2" type="ORF">Fcan01_01167</name>
</gene>
<comment type="caution">
    <text evidence="2">The sequence shown here is derived from an EMBL/GenBank/DDBJ whole genome shotgun (WGS) entry which is preliminary data.</text>
</comment>
<sequence length="121" mass="13705">MNFASIVLAVLMAANFAAGQTLWTCNTKANQWTACYSPNFITPTSRVYARYDIYEPGTAAGESNCKCMNVFAGELTWVDLYKQEAGHFVGNPYWYAQGVYYKAQITCYTTTAKSIQWSFYY</sequence>
<reference evidence="2 3" key="1">
    <citation type="submission" date="2015-12" db="EMBL/GenBank/DDBJ databases">
        <title>The genome of Folsomia candida.</title>
        <authorList>
            <person name="Faddeeva A."/>
            <person name="Derks M.F."/>
            <person name="Anvar Y."/>
            <person name="Smit S."/>
            <person name="Van Straalen N."/>
            <person name="Roelofs D."/>
        </authorList>
    </citation>
    <scope>NUCLEOTIDE SEQUENCE [LARGE SCALE GENOMIC DNA]</scope>
    <source>
        <strain evidence="2 3">VU population</strain>
        <tissue evidence="2">Whole body</tissue>
    </source>
</reference>
<keyword evidence="1" id="KW-0732">Signal</keyword>
<evidence type="ECO:0000313" key="3">
    <source>
        <dbReference type="Proteomes" id="UP000198287"/>
    </source>
</evidence>
<proteinExistence type="predicted"/>
<evidence type="ECO:0000313" key="2">
    <source>
        <dbReference type="EMBL" id="OXA64709.1"/>
    </source>
</evidence>
<dbReference type="AlphaFoldDB" id="A0A226F4K1"/>